<evidence type="ECO:0000313" key="3">
    <source>
        <dbReference type="EMBL" id="TDL95346.1"/>
    </source>
</evidence>
<feature type="domain" description="Thiamine-binding protein" evidence="2">
    <location>
        <begin position="6"/>
        <end position="93"/>
    </location>
</feature>
<reference evidence="3 4" key="1">
    <citation type="submission" date="2019-01" db="EMBL/GenBank/DDBJ databases">
        <title>Draft genome sequences of the type strains of six Macrococcus species.</title>
        <authorList>
            <person name="Mazhar S."/>
            <person name="Altermann E."/>
            <person name="Hill C."/>
            <person name="Mcauliffe O."/>
        </authorList>
    </citation>
    <scope>NUCLEOTIDE SEQUENCE [LARGE SCALE GENOMIC DNA]</scope>
    <source>
        <strain evidence="3 4">CCM4811</strain>
    </source>
</reference>
<protein>
    <submittedName>
        <fullName evidence="3">Thiamine-binding protein</fullName>
    </submittedName>
</protein>
<dbReference type="PANTHER" id="PTHR33777:SF1">
    <property type="entry name" value="UPF0045 PROTEIN ECM15"/>
    <property type="match status" value="1"/>
</dbReference>
<dbReference type="RefSeq" id="WP_133432444.1">
    <property type="nucleotide sequence ID" value="NZ_SCWA01000015.1"/>
</dbReference>
<dbReference type="Pfam" id="PF01910">
    <property type="entry name" value="Thiamine_BP"/>
    <property type="match status" value="1"/>
</dbReference>
<dbReference type="InterPro" id="IPR029756">
    <property type="entry name" value="MTH1187/YkoF-like"/>
</dbReference>
<comment type="similarity">
    <text evidence="1">Belongs to the UPF0045 family.</text>
</comment>
<dbReference type="EMBL" id="SCWA01000015">
    <property type="protein sequence ID" value="TDL95346.1"/>
    <property type="molecule type" value="Genomic_DNA"/>
</dbReference>
<dbReference type="InterPro" id="IPR051614">
    <property type="entry name" value="UPF0045_domain"/>
</dbReference>
<gene>
    <name evidence="3" type="ORF">ERX27_08665</name>
</gene>
<dbReference type="PANTHER" id="PTHR33777">
    <property type="entry name" value="UPF0045 PROTEIN ECM15"/>
    <property type="match status" value="1"/>
</dbReference>
<accession>A0A4R6BBZ6</accession>
<name>A0A4R6BBZ6_9STAP</name>
<proteinExistence type="inferred from homology"/>
<dbReference type="Gene3D" id="3.30.70.930">
    <property type="match status" value="1"/>
</dbReference>
<comment type="caution">
    <text evidence="3">The sequence shown here is derived from an EMBL/GenBank/DDBJ whole genome shotgun (WGS) entry which is preliminary data.</text>
</comment>
<organism evidence="3 4">
    <name type="scientific">Macrococcus brunensis</name>
    <dbReference type="NCBI Taxonomy" id="198483"/>
    <lineage>
        <taxon>Bacteria</taxon>
        <taxon>Bacillati</taxon>
        <taxon>Bacillota</taxon>
        <taxon>Bacilli</taxon>
        <taxon>Bacillales</taxon>
        <taxon>Staphylococcaceae</taxon>
        <taxon>Macrococcus</taxon>
    </lineage>
</organism>
<dbReference type="Proteomes" id="UP000295310">
    <property type="component" value="Unassembled WGS sequence"/>
</dbReference>
<evidence type="ECO:0000256" key="1">
    <source>
        <dbReference type="ARBA" id="ARBA00010272"/>
    </source>
</evidence>
<keyword evidence="4" id="KW-1185">Reference proteome</keyword>
<dbReference type="SUPFAM" id="SSF89957">
    <property type="entry name" value="MTH1187/YkoF-like"/>
    <property type="match status" value="1"/>
</dbReference>
<sequence length="95" mass="10610">MANTLMSIQIIPKTPNGEDVIPYVDKAIEIIQASGLPYVVNPLDTTIEGNMPELLQLIEEMNNKMMAEGIVSVISQVKFYHAEVASMTELVKKYR</sequence>
<evidence type="ECO:0000313" key="4">
    <source>
        <dbReference type="Proteomes" id="UP000295310"/>
    </source>
</evidence>
<dbReference type="GO" id="GO:0005829">
    <property type="term" value="C:cytosol"/>
    <property type="evidence" value="ECO:0007669"/>
    <property type="project" value="TreeGrafter"/>
</dbReference>
<dbReference type="InterPro" id="IPR002767">
    <property type="entry name" value="Thiamine_BP"/>
</dbReference>
<evidence type="ECO:0000259" key="2">
    <source>
        <dbReference type="Pfam" id="PF01910"/>
    </source>
</evidence>
<dbReference type="OrthoDB" id="5886358at2"/>
<dbReference type="AlphaFoldDB" id="A0A4R6BBZ6"/>